<proteinExistence type="inferred from homology"/>
<dbReference type="PROSITE" id="PS51257">
    <property type="entry name" value="PROKAR_LIPOPROTEIN"/>
    <property type="match status" value="1"/>
</dbReference>
<dbReference type="Pfam" id="PF05532">
    <property type="entry name" value="CsbD"/>
    <property type="match status" value="1"/>
</dbReference>
<dbReference type="SUPFAM" id="SSF69047">
    <property type="entry name" value="Hypothetical protein YjbJ"/>
    <property type="match status" value="1"/>
</dbReference>
<protein>
    <recommendedName>
        <fullName evidence="3">CsbD-like domain-containing protein</fullName>
    </recommendedName>
</protein>
<dbReference type="Proteomes" id="UP000279372">
    <property type="component" value="Unassembled WGS sequence"/>
</dbReference>
<dbReference type="InterPro" id="IPR008462">
    <property type="entry name" value="CsbD"/>
</dbReference>
<gene>
    <name evidence="4" type="ORF">ALQ33_05101</name>
</gene>
<reference evidence="4 5" key="1">
    <citation type="submission" date="2018-08" db="EMBL/GenBank/DDBJ databases">
        <title>Recombination of ecologically and evolutionarily significant loci maintains genetic cohesion in the Pseudomonas syringae species complex.</title>
        <authorList>
            <person name="Dillon M."/>
            <person name="Thakur S."/>
            <person name="Almeida R.N.D."/>
            <person name="Weir B.S."/>
            <person name="Guttman D.S."/>
        </authorList>
    </citation>
    <scope>NUCLEOTIDE SEQUENCE [LARGE SCALE GENOMIC DNA]</scope>
    <source>
        <strain evidence="4 5">ICMP 8902</strain>
    </source>
</reference>
<dbReference type="EMBL" id="RBQB01000169">
    <property type="protein sequence ID" value="RMO89231.1"/>
    <property type="molecule type" value="Genomic_DNA"/>
</dbReference>
<comment type="caution">
    <text evidence="4">The sequence shown here is derived from an EMBL/GenBank/DDBJ whole genome shotgun (WGS) entry which is preliminary data.</text>
</comment>
<accession>A0A3M3Z3X1</accession>
<name>A0A3M3Z3X1_9PSED</name>
<organism evidence="4 5">
    <name type="scientific">Pseudomonas syringae pv. philadelphi</name>
    <dbReference type="NCBI Taxonomy" id="251706"/>
    <lineage>
        <taxon>Bacteria</taxon>
        <taxon>Pseudomonadati</taxon>
        <taxon>Pseudomonadota</taxon>
        <taxon>Gammaproteobacteria</taxon>
        <taxon>Pseudomonadales</taxon>
        <taxon>Pseudomonadaceae</taxon>
        <taxon>Pseudomonas</taxon>
    </lineage>
</organism>
<feature type="region of interest" description="Disordered" evidence="2">
    <location>
        <begin position="208"/>
        <end position="233"/>
    </location>
</feature>
<feature type="domain" description="CsbD-like" evidence="3">
    <location>
        <begin position="176"/>
        <end position="228"/>
    </location>
</feature>
<evidence type="ECO:0000259" key="3">
    <source>
        <dbReference type="Pfam" id="PF05532"/>
    </source>
</evidence>
<evidence type="ECO:0000256" key="1">
    <source>
        <dbReference type="ARBA" id="ARBA00009129"/>
    </source>
</evidence>
<evidence type="ECO:0000256" key="2">
    <source>
        <dbReference type="SAM" id="MobiDB-lite"/>
    </source>
</evidence>
<sequence>MAHLKAFHVIAHENCSHFQMQQLIGLGCVHQQVQPLVLAYLQARNRQVEPPDVALGVEHGKVGVVDAKHCAAQILVSARNGQLFIEFHNVPASRIVQPVGLACTTVPRILAQSSPQLAVNASKAGMQGSRRAVQVRRNILATLGEGRGSIIRSSTTSDSSAVFSRPRRFSMSSTSDKIKGMANEAVGNVKQAVGKATDNTKLQVEGKAQELKGEGQQAKGEVKDAVKKGVDKV</sequence>
<evidence type="ECO:0000313" key="5">
    <source>
        <dbReference type="Proteomes" id="UP000279372"/>
    </source>
</evidence>
<feature type="compositionally biased region" description="Basic and acidic residues" evidence="2">
    <location>
        <begin position="220"/>
        <end position="233"/>
    </location>
</feature>
<comment type="similarity">
    <text evidence="1">Belongs to the UPF0337 (CsbD) family.</text>
</comment>
<dbReference type="AlphaFoldDB" id="A0A3M3Z3X1"/>
<evidence type="ECO:0000313" key="4">
    <source>
        <dbReference type="EMBL" id="RMO89231.1"/>
    </source>
</evidence>
<dbReference type="InterPro" id="IPR036629">
    <property type="entry name" value="YjbJ_sf"/>
</dbReference>
<dbReference type="Gene3D" id="1.10.1470.10">
    <property type="entry name" value="YjbJ"/>
    <property type="match status" value="1"/>
</dbReference>